<evidence type="ECO:0000313" key="2">
    <source>
        <dbReference type="EMBL" id="KAF3525941.1"/>
    </source>
</evidence>
<dbReference type="EMBL" id="QGKX02001347">
    <property type="protein sequence ID" value="KAF3525941.1"/>
    <property type="molecule type" value="Genomic_DNA"/>
</dbReference>
<dbReference type="Proteomes" id="UP000712600">
    <property type="component" value="Unassembled WGS sequence"/>
</dbReference>
<proteinExistence type="predicted"/>
<evidence type="ECO:0000313" key="3">
    <source>
        <dbReference type="Proteomes" id="UP000712600"/>
    </source>
</evidence>
<name>A0A8S9Q1Q8_BRACR</name>
<accession>A0A8S9Q1Q8</accession>
<protein>
    <submittedName>
        <fullName evidence="2">Uncharacterized protein</fullName>
    </submittedName>
</protein>
<feature type="region of interest" description="Disordered" evidence="1">
    <location>
        <begin position="141"/>
        <end position="162"/>
    </location>
</feature>
<dbReference type="AlphaFoldDB" id="A0A8S9Q1Q8"/>
<gene>
    <name evidence="2" type="ORF">F2Q69_00045972</name>
</gene>
<evidence type="ECO:0000256" key="1">
    <source>
        <dbReference type="SAM" id="MobiDB-lite"/>
    </source>
</evidence>
<organism evidence="2 3">
    <name type="scientific">Brassica cretica</name>
    <name type="common">Mustard</name>
    <dbReference type="NCBI Taxonomy" id="69181"/>
    <lineage>
        <taxon>Eukaryota</taxon>
        <taxon>Viridiplantae</taxon>
        <taxon>Streptophyta</taxon>
        <taxon>Embryophyta</taxon>
        <taxon>Tracheophyta</taxon>
        <taxon>Spermatophyta</taxon>
        <taxon>Magnoliopsida</taxon>
        <taxon>eudicotyledons</taxon>
        <taxon>Gunneridae</taxon>
        <taxon>Pentapetalae</taxon>
        <taxon>rosids</taxon>
        <taxon>malvids</taxon>
        <taxon>Brassicales</taxon>
        <taxon>Brassicaceae</taxon>
        <taxon>Brassiceae</taxon>
        <taxon>Brassica</taxon>
    </lineage>
</organism>
<reference evidence="2" key="1">
    <citation type="submission" date="2019-12" db="EMBL/GenBank/DDBJ databases">
        <title>Genome sequencing and annotation of Brassica cretica.</title>
        <authorList>
            <person name="Studholme D.J."/>
            <person name="Sarris P."/>
        </authorList>
    </citation>
    <scope>NUCLEOTIDE SEQUENCE</scope>
    <source>
        <strain evidence="2">PFS-109/04</strain>
        <tissue evidence="2">Leaf</tissue>
    </source>
</reference>
<comment type="caution">
    <text evidence="2">The sequence shown here is derived from an EMBL/GenBank/DDBJ whole genome shotgun (WGS) entry which is preliminary data.</text>
</comment>
<sequence>MHSDQTSDPLGRYVATKLEPKLGRYVATELEPKLGRYIATERSLSYAYLTAEFNYKSTLIYNLEQKSLQPCRQNLNLTEPPRVSSISREPGGHYCLFPSPPQSRYHESSDVFKPHNGFVISSTIKLIYLIHLLQVTRTNSKHSERAREIERERGDKCGDKRW</sequence>